<evidence type="ECO:0000313" key="3">
    <source>
        <dbReference type="Proteomes" id="UP000001996"/>
    </source>
</evidence>
<dbReference type="OMA" id="TVTEPCI"/>
<dbReference type="OrthoDB" id="4026603at2759"/>
<sequence length="169" mass="17568">MQFKSLATVSALSALASANFQNVTTITTDVTVTAFTTYCPLATTLTLTVCDDNNSNCHASEVTVSEPQTITITENCIIPSSIVTEDFTITSTVTCDNCSPLSQTAASVQEQEQEQEQETTIASVAPAAPIASQSEITSAYYNVTSYEGLGAKNMAGVAAGFVAVAAAML</sequence>
<keyword evidence="1" id="KW-0732">Signal</keyword>
<protein>
    <submittedName>
        <fullName evidence="2">Uncharacterized protein</fullName>
    </submittedName>
</protein>
<name>A5DWI2_LODEL</name>
<evidence type="ECO:0000256" key="1">
    <source>
        <dbReference type="SAM" id="SignalP"/>
    </source>
</evidence>
<dbReference type="AlphaFoldDB" id="A5DWI2"/>
<dbReference type="KEGG" id="lel:PVL30_001691"/>
<evidence type="ECO:0000313" key="2">
    <source>
        <dbReference type="EMBL" id="EDK43540.1"/>
    </source>
</evidence>
<feature type="signal peptide" evidence="1">
    <location>
        <begin position="1"/>
        <end position="18"/>
    </location>
</feature>
<dbReference type="RefSeq" id="XP_001526890.1">
    <property type="nucleotide sequence ID" value="XM_001526840.1"/>
</dbReference>
<organism evidence="2 3">
    <name type="scientific">Lodderomyces elongisporus (strain ATCC 11503 / CBS 2605 / JCM 1781 / NBRC 1676 / NRRL YB-4239)</name>
    <name type="common">Yeast</name>
    <name type="synonym">Saccharomyces elongisporus</name>
    <dbReference type="NCBI Taxonomy" id="379508"/>
    <lineage>
        <taxon>Eukaryota</taxon>
        <taxon>Fungi</taxon>
        <taxon>Dikarya</taxon>
        <taxon>Ascomycota</taxon>
        <taxon>Saccharomycotina</taxon>
        <taxon>Pichiomycetes</taxon>
        <taxon>Debaryomycetaceae</taxon>
        <taxon>Candida/Lodderomyces clade</taxon>
        <taxon>Lodderomyces</taxon>
    </lineage>
</organism>
<dbReference type="GeneID" id="5234200"/>
<proteinExistence type="predicted"/>
<accession>A5DWI2</accession>
<dbReference type="HOGENOM" id="CLU_119130_0_0_1"/>
<feature type="chain" id="PRO_5002680420" evidence="1">
    <location>
        <begin position="19"/>
        <end position="169"/>
    </location>
</feature>
<dbReference type="InParanoid" id="A5DWI2"/>
<reference evidence="2 3" key="1">
    <citation type="journal article" date="2009" name="Nature">
        <title>Evolution of pathogenicity and sexual reproduction in eight Candida genomes.</title>
        <authorList>
            <person name="Butler G."/>
            <person name="Rasmussen M.D."/>
            <person name="Lin M.F."/>
            <person name="Santos M.A."/>
            <person name="Sakthikumar S."/>
            <person name="Munro C.A."/>
            <person name="Rheinbay E."/>
            <person name="Grabherr M."/>
            <person name="Forche A."/>
            <person name="Reedy J.L."/>
            <person name="Agrafioti I."/>
            <person name="Arnaud M.B."/>
            <person name="Bates S."/>
            <person name="Brown A.J."/>
            <person name="Brunke S."/>
            <person name="Costanzo M.C."/>
            <person name="Fitzpatrick D.A."/>
            <person name="de Groot P.W."/>
            <person name="Harris D."/>
            <person name="Hoyer L.L."/>
            <person name="Hube B."/>
            <person name="Klis F.M."/>
            <person name="Kodira C."/>
            <person name="Lennard N."/>
            <person name="Logue M.E."/>
            <person name="Martin R."/>
            <person name="Neiman A.M."/>
            <person name="Nikolaou E."/>
            <person name="Quail M.A."/>
            <person name="Quinn J."/>
            <person name="Santos M.C."/>
            <person name="Schmitzberger F.F."/>
            <person name="Sherlock G."/>
            <person name="Shah P."/>
            <person name="Silverstein K.A."/>
            <person name="Skrzypek M.S."/>
            <person name="Soll D."/>
            <person name="Staggs R."/>
            <person name="Stansfield I."/>
            <person name="Stumpf M.P."/>
            <person name="Sudbery P.E."/>
            <person name="Srikantha T."/>
            <person name="Zeng Q."/>
            <person name="Berman J."/>
            <person name="Berriman M."/>
            <person name="Heitman J."/>
            <person name="Gow N.A."/>
            <person name="Lorenz M.C."/>
            <person name="Birren B.W."/>
            <person name="Kellis M."/>
            <person name="Cuomo C.A."/>
        </authorList>
    </citation>
    <scope>NUCLEOTIDE SEQUENCE [LARGE SCALE GENOMIC DNA]</scope>
    <source>
        <strain evidence="3">ATCC 11503 / BCRC 21390 / CBS 2605 / JCM 1781 / NBRC 1676 / NRRL YB-4239</strain>
    </source>
</reference>
<dbReference type="eggNOG" id="ENOG502RQ2F">
    <property type="taxonomic scope" value="Eukaryota"/>
</dbReference>
<dbReference type="Proteomes" id="UP000001996">
    <property type="component" value="Unassembled WGS sequence"/>
</dbReference>
<keyword evidence="3" id="KW-1185">Reference proteome</keyword>
<gene>
    <name evidence="2" type="ORF">LELG_01718</name>
</gene>
<dbReference type="EMBL" id="CH981525">
    <property type="protein sequence ID" value="EDK43540.1"/>
    <property type="molecule type" value="Genomic_DNA"/>
</dbReference>